<evidence type="ECO:0000256" key="8">
    <source>
        <dbReference type="ARBA" id="ARBA00023136"/>
    </source>
</evidence>
<reference evidence="11" key="1">
    <citation type="submission" date="2023-07" db="EMBL/GenBank/DDBJ databases">
        <title>Ancylobacter moscoviensis sp. nov., facultatively methylotrophic bacteria from activated sludge and the reclassification of Starkeya novella (Starkey 1934) Kelly et al. 2000 as Ancylobacter novellus comb. nov., Starkeya koreensis Im et al. 2006 as Ancylobacter koreensis comb.nov., Angulomicrobium tetraedrale Vasil'eva et al. 1986 as Ancylobacter tetraedralis comb. nov., Angulomicrobium amanitiforme Fritz et al. 2004 as Ancylobacter amanitiformis comb. nov. and Methylorhabdus multivorans Doronina et al. 1996 as Ancylobacter multivorans comb. nov. and emended description of the genus Ancylobacter.</title>
        <authorList>
            <person name="Doronina N."/>
            <person name="Chemodurova A."/>
            <person name="Grouzdev D."/>
            <person name="Koziaeva V."/>
            <person name="Shi W."/>
            <person name="Wu L."/>
            <person name="Kaparullina E."/>
        </authorList>
    </citation>
    <scope>NUCLEOTIDE SEQUENCE [LARGE SCALE GENOMIC DNA]</scope>
    <source>
        <strain evidence="11">Jip08</strain>
    </source>
</reference>
<dbReference type="InterPro" id="IPR003445">
    <property type="entry name" value="Cat_transpt"/>
</dbReference>
<organism evidence="10 11">
    <name type="scientific">Ancylobacter koreensis</name>
    <dbReference type="NCBI Taxonomy" id="266121"/>
    <lineage>
        <taxon>Bacteria</taxon>
        <taxon>Pseudomonadati</taxon>
        <taxon>Pseudomonadota</taxon>
        <taxon>Alphaproteobacteria</taxon>
        <taxon>Hyphomicrobiales</taxon>
        <taxon>Xanthobacteraceae</taxon>
        <taxon>Ancylobacter</taxon>
    </lineage>
</organism>
<keyword evidence="11" id="KW-1185">Reference proteome</keyword>
<protein>
    <submittedName>
        <fullName evidence="10">TrkH family potassium uptake protein</fullName>
    </submittedName>
</protein>
<feature type="transmembrane region" description="Helical" evidence="9">
    <location>
        <begin position="456"/>
        <end position="480"/>
    </location>
</feature>
<evidence type="ECO:0000256" key="1">
    <source>
        <dbReference type="ARBA" id="ARBA00004651"/>
    </source>
</evidence>
<evidence type="ECO:0000256" key="4">
    <source>
        <dbReference type="ARBA" id="ARBA00022475"/>
    </source>
</evidence>
<evidence type="ECO:0000256" key="3">
    <source>
        <dbReference type="ARBA" id="ARBA00022448"/>
    </source>
</evidence>
<feature type="transmembrane region" description="Helical" evidence="9">
    <location>
        <begin position="132"/>
        <end position="154"/>
    </location>
</feature>
<gene>
    <name evidence="10" type="ORF">MWN33_10600</name>
</gene>
<evidence type="ECO:0000313" key="11">
    <source>
        <dbReference type="Proteomes" id="UP001202867"/>
    </source>
</evidence>
<comment type="subcellular location">
    <subcellularLocation>
        <location evidence="1">Cell membrane</location>
        <topology evidence="1">Multi-pass membrane protein</topology>
    </subcellularLocation>
</comment>
<feature type="transmembrane region" description="Helical" evidence="9">
    <location>
        <begin position="224"/>
        <end position="248"/>
    </location>
</feature>
<dbReference type="PANTHER" id="PTHR32024">
    <property type="entry name" value="TRK SYSTEM POTASSIUM UPTAKE PROTEIN TRKG-RELATED"/>
    <property type="match status" value="1"/>
</dbReference>
<evidence type="ECO:0000256" key="5">
    <source>
        <dbReference type="ARBA" id="ARBA00022692"/>
    </source>
</evidence>
<comment type="similarity">
    <text evidence="2">Belongs to the TrkH potassium transport family.</text>
</comment>
<keyword evidence="6 9" id="KW-1133">Transmembrane helix</keyword>
<evidence type="ECO:0000256" key="7">
    <source>
        <dbReference type="ARBA" id="ARBA00023065"/>
    </source>
</evidence>
<evidence type="ECO:0000256" key="2">
    <source>
        <dbReference type="ARBA" id="ARBA00009137"/>
    </source>
</evidence>
<feature type="transmembrane region" description="Helical" evidence="9">
    <location>
        <begin position="12"/>
        <end position="30"/>
    </location>
</feature>
<accession>A0ABT0DMJ5</accession>
<keyword evidence="4" id="KW-1003">Cell membrane</keyword>
<keyword evidence="3" id="KW-0813">Transport</keyword>
<feature type="transmembrane region" description="Helical" evidence="9">
    <location>
        <begin position="175"/>
        <end position="197"/>
    </location>
</feature>
<keyword evidence="5 9" id="KW-0812">Transmembrane</keyword>
<evidence type="ECO:0000313" key="10">
    <source>
        <dbReference type="EMBL" id="MCK0208480.1"/>
    </source>
</evidence>
<name>A0ABT0DMJ5_9HYPH</name>
<dbReference type="EMBL" id="JALKCG010000003">
    <property type="protein sequence ID" value="MCK0208480.1"/>
    <property type="molecule type" value="Genomic_DNA"/>
</dbReference>
<feature type="transmembrane region" description="Helical" evidence="9">
    <location>
        <begin position="67"/>
        <end position="88"/>
    </location>
</feature>
<dbReference type="Proteomes" id="UP001202867">
    <property type="component" value="Unassembled WGS sequence"/>
</dbReference>
<feature type="transmembrane region" description="Helical" evidence="9">
    <location>
        <begin position="268"/>
        <end position="287"/>
    </location>
</feature>
<evidence type="ECO:0000256" key="6">
    <source>
        <dbReference type="ARBA" id="ARBA00022989"/>
    </source>
</evidence>
<keyword evidence="7" id="KW-0406">Ion transport</keyword>
<proteinExistence type="inferred from homology"/>
<dbReference type="Pfam" id="PF02386">
    <property type="entry name" value="TrkH"/>
    <property type="match status" value="2"/>
</dbReference>
<feature type="transmembrane region" description="Helical" evidence="9">
    <location>
        <begin position="36"/>
        <end position="55"/>
    </location>
</feature>
<dbReference type="RefSeq" id="WP_247200472.1">
    <property type="nucleotide sequence ID" value="NZ_JALKCG010000003.1"/>
</dbReference>
<feature type="transmembrane region" description="Helical" evidence="9">
    <location>
        <begin position="327"/>
        <end position="350"/>
    </location>
</feature>
<keyword evidence="8 9" id="KW-0472">Membrane</keyword>
<evidence type="ECO:0000256" key="9">
    <source>
        <dbReference type="SAM" id="Phobius"/>
    </source>
</evidence>
<feature type="transmembrane region" description="Helical" evidence="9">
    <location>
        <begin position="389"/>
        <end position="410"/>
    </location>
</feature>
<comment type="caution">
    <text evidence="10">The sequence shown here is derived from an EMBL/GenBank/DDBJ whole genome shotgun (WGS) entry which is preliminary data.</text>
</comment>
<dbReference type="PANTHER" id="PTHR32024:SF2">
    <property type="entry name" value="TRK SYSTEM POTASSIUM UPTAKE PROTEIN TRKG-RELATED"/>
    <property type="match status" value="1"/>
</dbReference>
<sequence length="483" mass="50563">MIAVARHSAITAGLMAFFLLIASLVALFRNEAGADVFFATALMTVFGAGAVHLAVRNRGGRLERRAAYGLLVVIWFGVPTIAAFPIAATTTLGPMNAWLEAVSAFTTTGAVQIHDLETVPRATLGWLLTLQWGGGLLTLVGFIAVLGPAGIGGLPDRSARANLLGVTEQTALDDGLRLALPVYLGATLVCTALLFALGVRMFDALGLAGAALSTGGLLPDPDGIAAYGHFAVKAVLIVFMLVGGTSILWHRMLLGRRFRMAFGQYENFALVALSLVLGIAAAAIGFRTPHSTLSLPLALEDGLFTAVSLVTTTGIEPHGGAFASLPLTAVIAIVFIGGASFSTAGGIKIYRAGTMVLQSYLELERLVHPHAVHPRRLGQQSVTLQMMKAIWIMFGVACSTIAGLTVAIAPAMPSFEAAFVAIVAALSNVGPVYAAAWQPEAAAWPDWGTLPAYAQLILAVAMILGRLEILVMLGLANFALWRR</sequence>